<evidence type="ECO:0000256" key="14">
    <source>
        <dbReference type="HAMAP-Rule" id="MF_00286"/>
    </source>
</evidence>
<evidence type="ECO:0000256" key="1">
    <source>
        <dbReference type="ARBA" id="ARBA00004429"/>
    </source>
</evidence>
<keyword evidence="8 14" id="KW-1133">Transmembrane helix</keyword>
<dbReference type="PANTHER" id="PTHR36570">
    <property type="entry name" value="DISULFIDE BOND FORMATION PROTEIN B"/>
    <property type="match status" value="1"/>
</dbReference>
<keyword evidence="12 14" id="KW-0143">Chaperone</keyword>
<evidence type="ECO:0000256" key="12">
    <source>
        <dbReference type="ARBA" id="ARBA00023186"/>
    </source>
</evidence>
<comment type="subcellular location">
    <subcellularLocation>
        <location evidence="1">Cell inner membrane</location>
        <topology evidence="1">Multi-pass membrane protein</topology>
    </subcellularLocation>
    <subcellularLocation>
        <location evidence="14">Cell membrane</location>
        <topology evidence="14">Multi-pass membrane protein</topology>
    </subcellularLocation>
</comment>
<evidence type="ECO:0000313" key="17">
    <source>
        <dbReference type="Proteomes" id="UP000029443"/>
    </source>
</evidence>
<keyword evidence="3 14" id="KW-0813">Transport</keyword>
<proteinExistence type="inferred from homology"/>
<dbReference type="InterPro" id="IPR003752">
    <property type="entry name" value="DiS_bond_form_DsbB/BdbC"/>
</dbReference>
<evidence type="ECO:0000256" key="6">
    <source>
        <dbReference type="ARBA" id="ARBA00022692"/>
    </source>
</evidence>
<organism evidence="16 17">
    <name type="scientific">Alcanivorax jadensis T9</name>
    <dbReference type="NCBI Taxonomy" id="1177181"/>
    <lineage>
        <taxon>Bacteria</taxon>
        <taxon>Pseudomonadati</taxon>
        <taxon>Pseudomonadota</taxon>
        <taxon>Gammaproteobacteria</taxon>
        <taxon>Oceanospirillales</taxon>
        <taxon>Alcanivoracaceae</taxon>
        <taxon>Alcanivorax</taxon>
    </lineage>
</organism>
<keyword evidence="4 14" id="KW-1003">Cell membrane</keyword>
<evidence type="ECO:0000256" key="3">
    <source>
        <dbReference type="ARBA" id="ARBA00022448"/>
    </source>
</evidence>
<dbReference type="InterPro" id="IPR050183">
    <property type="entry name" value="DsbB"/>
</dbReference>
<feature type="topological domain" description="Cytoplasmic" evidence="14">
    <location>
        <begin position="164"/>
        <end position="168"/>
    </location>
</feature>
<evidence type="ECO:0000256" key="13">
    <source>
        <dbReference type="ARBA" id="ARBA00023284"/>
    </source>
</evidence>
<evidence type="ECO:0000256" key="11">
    <source>
        <dbReference type="ARBA" id="ARBA00023157"/>
    </source>
</evidence>
<feature type="topological domain" description="Cytoplasmic" evidence="14">
    <location>
        <begin position="1"/>
        <end position="11"/>
    </location>
</feature>
<dbReference type="EMBL" id="ARXU01000003">
    <property type="protein sequence ID" value="KGD62100.1"/>
    <property type="molecule type" value="Genomic_DNA"/>
</dbReference>
<evidence type="ECO:0000256" key="8">
    <source>
        <dbReference type="ARBA" id="ARBA00022989"/>
    </source>
</evidence>
<dbReference type="Proteomes" id="UP000029443">
    <property type="component" value="Unassembled WGS sequence"/>
</dbReference>
<evidence type="ECO:0000256" key="2">
    <source>
        <dbReference type="ARBA" id="ARBA00008823"/>
    </source>
</evidence>
<reference evidence="16 17" key="1">
    <citation type="submission" date="2012-09" db="EMBL/GenBank/DDBJ databases">
        <title>Genome Sequence of alkane-degrading Bacterium Alcanivorax jadensis T9.</title>
        <authorList>
            <person name="Lai Q."/>
            <person name="Shao Z."/>
        </authorList>
    </citation>
    <scope>NUCLEOTIDE SEQUENCE [LARGE SCALE GENOMIC DNA]</scope>
    <source>
        <strain evidence="16 17">T9</strain>
    </source>
</reference>
<dbReference type="InterPro" id="IPR023380">
    <property type="entry name" value="DsbB-like_sf"/>
</dbReference>
<dbReference type="PANTHER" id="PTHR36570:SF3">
    <property type="entry name" value="DISULFIDE BOND FORMATION PROTEIN B"/>
    <property type="match status" value="1"/>
</dbReference>
<evidence type="ECO:0000313" key="16">
    <source>
        <dbReference type="EMBL" id="KGD62100.1"/>
    </source>
</evidence>
<evidence type="ECO:0000256" key="7">
    <source>
        <dbReference type="ARBA" id="ARBA00022982"/>
    </source>
</evidence>
<evidence type="ECO:0000256" key="5">
    <source>
        <dbReference type="ARBA" id="ARBA00022519"/>
    </source>
</evidence>
<name>A0ABR4WFP0_9GAMM</name>
<keyword evidence="10 14" id="KW-0472">Membrane</keyword>
<evidence type="ECO:0000256" key="9">
    <source>
        <dbReference type="ARBA" id="ARBA00023002"/>
    </source>
</evidence>
<comment type="function">
    <text evidence="14">Required for disulfide bond formation in some periplasmic proteins. Acts by oxidizing the DsbA protein.</text>
</comment>
<evidence type="ECO:0000256" key="10">
    <source>
        <dbReference type="ARBA" id="ARBA00023136"/>
    </source>
</evidence>
<keyword evidence="11 14" id="KW-1015">Disulfide bond</keyword>
<feature type="disulfide bond" description="Redox-active" evidence="14">
    <location>
        <begin position="38"/>
        <end position="41"/>
    </location>
</feature>
<feature type="topological domain" description="Periplasmic" evidence="14">
    <location>
        <begin position="29"/>
        <end position="46"/>
    </location>
</feature>
<keyword evidence="9 14" id="KW-0560">Oxidoreductase</keyword>
<comment type="similarity">
    <text evidence="2 14">Belongs to the DsbB family.</text>
</comment>
<sequence>MSSLIPAPRQLNLLALLACIAAMAGALYLQHVDGLEPCPLCIFQRIGVIAAALILLIAALHGPGRIGVRVYGLLTGLAAIGGGAISIRHIWLQNLPPDQVPACGPGLNYMLDVFPLQSVIQEVLAGSGECAEMDWAFLGLSLPAWSLVVFSGLLLVALVQLFRPLPKR</sequence>
<dbReference type="Pfam" id="PF02600">
    <property type="entry name" value="DsbB"/>
    <property type="match status" value="1"/>
</dbReference>
<comment type="caution">
    <text evidence="14">Lacks conserved residue(s) required for the propagation of feature annotation.</text>
</comment>
<keyword evidence="17" id="KW-1185">Reference proteome</keyword>
<feature type="transmembrane region" description="Helical" evidence="15">
    <location>
        <begin position="142"/>
        <end position="162"/>
    </location>
</feature>
<dbReference type="Gene3D" id="1.20.1550.10">
    <property type="entry name" value="DsbB-like"/>
    <property type="match status" value="1"/>
</dbReference>
<keyword evidence="5" id="KW-0997">Cell inner membrane</keyword>
<keyword evidence="13 14" id="KW-0676">Redox-active center</keyword>
<evidence type="ECO:0000256" key="15">
    <source>
        <dbReference type="SAM" id="Phobius"/>
    </source>
</evidence>
<comment type="caution">
    <text evidence="16">The sequence shown here is derived from an EMBL/GenBank/DDBJ whole genome shotgun (WGS) entry which is preliminary data.</text>
</comment>
<protein>
    <recommendedName>
        <fullName evidence="14">Disulfide bond formation protein B</fullName>
    </recommendedName>
    <alternativeName>
        <fullName evidence="14">Disulfide oxidoreductase</fullName>
    </alternativeName>
</protein>
<feature type="transmembrane region" description="Helical" evidence="15">
    <location>
        <begin position="42"/>
        <end position="60"/>
    </location>
</feature>
<feature type="topological domain" description="Cytoplasmic" evidence="14">
    <location>
        <begin position="64"/>
        <end position="69"/>
    </location>
</feature>
<keyword evidence="7 14" id="KW-0249">Electron transport</keyword>
<keyword evidence="6 14" id="KW-0812">Transmembrane</keyword>
<accession>A0ABR4WFP0</accession>
<evidence type="ECO:0000256" key="4">
    <source>
        <dbReference type="ARBA" id="ARBA00022475"/>
    </source>
</evidence>
<gene>
    <name evidence="14" type="primary">dsbB</name>
    <name evidence="16" type="ORF">T9A_01309</name>
</gene>
<dbReference type="InterPro" id="IPR022920">
    <property type="entry name" value="Disulphide_bond_form_DsbB"/>
</dbReference>
<feature type="transmembrane region" description="Helical" evidence="15">
    <location>
        <begin position="72"/>
        <end position="91"/>
    </location>
</feature>
<feature type="transmembrane region" description="Helical" evidence="15">
    <location>
        <begin position="12"/>
        <end position="30"/>
    </location>
</feature>
<dbReference type="RefSeq" id="WP_035246173.1">
    <property type="nucleotide sequence ID" value="NZ_ARXU01000003.1"/>
</dbReference>
<dbReference type="HAMAP" id="MF_00286">
    <property type="entry name" value="DsbB"/>
    <property type="match status" value="1"/>
</dbReference>
<dbReference type="SUPFAM" id="SSF158442">
    <property type="entry name" value="DsbB-like"/>
    <property type="match status" value="1"/>
</dbReference>